<accession>A0A1U7PMH1</accession>
<dbReference type="EMBL" id="FTPL01000001">
    <property type="protein sequence ID" value="SIT71505.1"/>
    <property type="molecule type" value="Genomic_DNA"/>
</dbReference>
<sequence>MGVMSGNPKNEPLHYGEVIGIWAYVAANNGLISMYESFVNHAGDKDLVTALEDQIKMMKNENTTIEKVLKENGVNPPPTLPSRGKASAEEVPQGARFMDPEIAAIMAANAGQGLVSCSQVLGQCFREDVAMHFMKFHADRASAGGQLLRLTKEKGWLIMPPLHQQNKQES</sequence>
<gene>
    <name evidence="1" type="ORF">SAMN05428946_0736</name>
</gene>
<evidence type="ECO:0000313" key="2">
    <source>
        <dbReference type="Proteomes" id="UP000187550"/>
    </source>
</evidence>
<dbReference type="Pfam" id="PF11553">
    <property type="entry name" value="DUF3231"/>
    <property type="match status" value="1"/>
</dbReference>
<dbReference type="Proteomes" id="UP000187550">
    <property type="component" value="Unassembled WGS sequence"/>
</dbReference>
<evidence type="ECO:0000313" key="1">
    <source>
        <dbReference type="EMBL" id="SIT71505.1"/>
    </source>
</evidence>
<reference evidence="2" key="1">
    <citation type="submission" date="2017-01" db="EMBL/GenBank/DDBJ databases">
        <authorList>
            <person name="Varghese N."/>
            <person name="Submissions S."/>
        </authorList>
    </citation>
    <scope>NUCLEOTIDE SEQUENCE [LARGE SCALE GENOMIC DNA]</scope>
    <source>
        <strain evidence="2">MNA4</strain>
    </source>
</reference>
<dbReference type="OrthoDB" id="1934429at2"/>
<protein>
    <recommendedName>
        <fullName evidence="3">DUF3231 family protein</fullName>
    </recommendedName>
</protein>
<name>A0A1U7PMH1_9BACI</name>
<dbReference type="InterPro" id="IPR021617">
    <property type="entry name" value="DUF3231"/>
</dbReference>
<dbReference type="STRING" id="550447.SAMN05428946_0736"/>
<keyword evidence="2" id="KW-1185">Reference proteome</keyword>
<proteinExistence type="predicted"/>
<dbReference type="RefSeq" id="WP_144264279.1">
    <property type="nucleotide sequence ID" value="NZ_FTPL01000001.1"/>
</dbReference>
<dbReference type="InterPro" id="IPR012347">
    <property type="entry name" value="Ferritin-like"/>
</dbReference>
<dbReference type="Gene3D" id="1.20.1260.10">
    <property type="match status" value="1"/>
</dbReference>
<organism evidence="1 2">
    <name type="scientific">Edaphobacillus lindanitolerans</name>
    <dbReference type="NCBI Taxonomy" id="550447"/>
    <lineage>
        <taxon>Bacteria</taxon>
        <taxon>Bacillati</taxon>
        <taxon>Bacillota</taxon>
        <taxon>Bacilli</taxon>
        <taxon>Bacillales</taxon>
        <taxon>Bacillaceae</taxon>
        <taxon>Edaphobacillus</taxon>
    </lineage>
</organism>
<dbReference type="AlphaFoldDB" id="A0A1U7PMH1"/>
<evidence type="ECO:0008006" key="3">
    <source>
        <dbReference type="Google" id="ProtNLM"/>
    </source>
</evidence>